<keyword evidence="5" id="KW-0963">Cytoplasm</keyword>
<reference evidence="15" key="1">
    <citation type="submission" date="2014-05" db="EMBL/GenBank/DDBJ databases">
        <authorList>
            <person name="Chronopoulou M."/>
        </authorList>
    </citation>
    <scope>NUCLEOTIDE SEQUENCE</scope>
    <source>
        <strain evidence="15">Jiangsu</strain>
    </source>
</reference>
<keyword evidence="8" id="KW-0547">Nucleotide-binding</keyword>
<gene>
    <name evidence="15" type="primary">ABCF1</name>
</gene>
<evidence type="ECO:0000256" key="1">
    <source>
        <dbReference type="ARBA" id="ARBA00004259"/>
    </source>
</evidence>
<evidence type="ECO:0000259" key="14">
    <source>
        <dbReference type="PROSITE" id="PS50893"/>
    </source>
</evidence>
<feature type="region of interest" description="Disordered" evidence="13">
    <location>
        <begin position="554"/>
        <end position="595"/>
    </location>
</feature>
<sequence length="848" mass="94923">MPPKKTKTSKKEDFPDENIDAGTKGKGKKKQKGKRGDSSDDEKPITENNVSDDESQSKAGKKAKQKGKKDDLGTAANGKTDQSGSKPAAKSKTTIKKKQKKGKGQDWSDDEDEPKIDMLAAKSDDSDSDDVPLAEISKKMKKKPKAKIQMEEEDDSNNEEEVSDADVETEKPCEKITTRKGKKNAEVDDISEKLSEVEISKENEKITDSVKGTPEFDLNETYAVGAHIEPAMPDSTTEKKLTHKEKKKLKKEMEYQKQMETITKKGGQGHSDLGENFTVSQTQKSVGQLQALENAVDIKVENFSISAKGNDLFVNANLLIAHGRRYGLVGPNGHGKTTLLRHIASRAFAIPPGIDILYCEQEVVADDLSAVESVLKADVKRTKLLDECKDLEAKQEKGDMSVQERLKEVYEELKAIGADSAEPRARRILAGLGFSKSMQNRATKNFPGGWRMRVSLARALFVEPTLLLLDEPTNHLDLNAVIWLDNYLQGWKKTLLIVSHDQSFLDNVCNEIIHLDQQKLYYYKGNYSMFKKMYVQKRKEMIKDYEKREKRLKDLKAHGQSKKAAEKKQKEALTRKQERNKTKQQKTNDDETGPIELLQKPKEYIVKFSFPDPPPLQPPILGLYSVHFNYPGQPKLFVDVDFGIDMSSRVAIVGPNGVGKSTFLKLLTLDLQPTQGEAAKNHRLRIGRFDQHSGEHLTAEETPSEYLMRLFDLPYEKARKQLGTFGLVSHAHTIKMKDLSGGQKARVALAGLCLNAPDVLILDEPTNNLDIESIDALAEAINEYKGGVIIVSHDERLIRDTECTLWVIEDQTINEVDGDFDDYRKELLESLGEVINSPSIAANAAVQQ</sequence>
<dbReference type="PANTHER" id="PTHR19211">
    <property type="entry name" value="ATP-BINDING TRANSPORT PROTEIN-RELATED"/>
    <property type="match status" value="1"/>
</dbReference>
<keyword evidence="6" id="KW-0597">Phosphoprotein</keyword>
<keyword evidence="9 15" id="KW-0067">ATP-binding</keyword>
<dbReference type="PROSITE" id="PS50893">
    <property type="entry name" value="ABC_TRANSPORTER_2"/>
    <property type="match status" value="2"/>
</dbReference>
<evidence type="ECO:0000256" key="3">
    <source>
        <dbReference type="ARBA" id="ARBA00004642"/>
    </source>
</evidence>
<dbReference type="Pfam" id="PF00005">
    <property type="entry name" value="ABC_tran"/>
    <property type="match status" value="2"/>
</dbReference>
<comment type="subcellular location">
    <subcellularLocation>
        <location evidence="2">Cytoplasm</location>
    </subcellularLocation>
    <subcellularLocation>
        <location evidence="1">Nucleus envelope</location>
    </subcellularLocation>
    <subcellularLocation>
        <location evidence="3">Nucleus</location>
        <location evidence="3">Nucleoplasm</location>
    </subcellularLocation>
</comment>
<dbReference type="Pfam" id="PF12848">
    <property type="entry name" value="ABC_tran_Xtn"/>
    <property type="match status" value="1"/>
</dbReference>
<dbReference type="GO" id="GO:0016887">
    <property type="term" value="F:ATP hydrolysis activity"/>
    <property type="evidence" value="ECO:0007669"/>
    <property type="project" value="InterPro"/>
</dbReference>
<keyword evidence="10" id="KW-0010">Activator</keyword>
<feature type="region of interest" description="Disordered" evidence="13">
    <location>
        <begin position="1"/>
        <end position="188"/>
    </location>
</feature>
<dbReference type="GO" id="GO:0005524">
    <property type="term" value="F:ATP binding"/>
    <property type="evidence" value="ECO:0007669"/>
    <property type="project" value="UniProtKB-KW"/>
</dbReference>
<feature type="compositionally biased region" description="Basic residues" evidence="13">
    <location>
        <begin position="93"/>
        <end position="102"/>
    </location>
</feature>
<evidence type="ECO:0000256" key="9">
    <source>
        <dbReference type="ARBA" id="ARBA00022840"/>
    </source>
</evidence>
<dbReference type="InterPro" id="IPR027417">
    <property type="entry name" value="P-loop_NTPase"/>
</dbReference>
<feature type="compositionally biased region" description="Basic and acidic residues" evidence="13">
    <location>
        <begin position="168"/>
        <end position="188"/>
    </location>
</feature>
<evidence type="ECO:0000256" key="5">
    <source>
        <dbReference type="ARBA" id="ARBA00022490"/>
    </source>
</evidence>
<evidence type="ECO:0000256" key="2">
    <source>
        <dbReference type="ARBA" id="ARBA00004496"/>
    </source>
</evidence>
<dbReference type="FunFam" id="3.40.50.300:FF:000472">
    <property type="entry name" value="ATP-binding cassette, sub-family F (GCN20), member 1"/>
    <property type="match status" value="1"/>
</dbReference>
<dbReference type="SUPFAM" id="SSF52540">
    <property type="entry name" value="P-loop containing nucleoside triphosphate hydrolases"/>
    <property type="match status" value="2"/>
</dbReference>
<evidence type="ECO:0000256" key="8">
    <source>
        <dbReference type="ARBA" id="ARBA00022741"/>
    </source>
</evidence>
<feature type="compositionally biased region" description="Basic and acidic residues" evidence="13">
    <location>
        <begin position="554"/>
        <end position="589"/>
    </location>
</feature>
<keyword evidence="11" id="KW-0539">Nucleus</keyword>
<dbReference type="EMBL" id="KJ863732">
    <property type="protein sequence ID" value="AIO05328.1"/>
    <property type="molecule type" value="mRNA"/>
</dbReference>
<feature type="compositionally biased region" description="Acidic residues" evidence="13">
    <location>
        <begin position="151"/>
        <end position="167"/>
    </location>
</feature>
<dbReference type="GO" id="GO:0005737">
    <property type="term" value="C:cytoplasm"/>
    <property type="evidence" value="ECO:0007669"/>
    <property type="project" value="UniProtKB-SubCell"/>
</dbReference>
<feature type="compositionally biased region" description="Basic and acidic residues" evidence="13">
    <location>
        <begin position="34"/>
        <end position="45"/>
    </location>
</feature>
<protein>
    <recommendedName>
        <fullName evidence="12">ATP-binding cassette sub-family F member 1</fullName>
    </recommendedName>
</protein>
<comment type="similarity">
    <text evidence="4">Belongs to the ABC transporter superfamily. ABCF family. EF3 subfamily.</text>
</comment>
<proteinExistence type="evidence at transcript level"/>
<keyword evidence="7" id="KW-0677">Repeat</keyword>
<feature type="domain" description="ABC transporter" evidence="14">
    <location>
        <begin position="621"/>
        <end position="835"/>
    </location>
</feature>
<dbReference type="InterPro" id="IPR032781">
    <property type="entry name" value="ABC_tran_Xtn"/>
</dbReference>
<evidence type="ECO:0000256" key="11">
    <source>
        <dbReference type="ARBA" id="ARBA00023242"/>
    </source>
</evidence>
<evidence type="ECO:0000256" key="12">
    <source>
        <dbReference type="ARBA" id="ARBA00073921"/>
    </source>
</evidence>
<feature type="domain" description="ABC transporter" evidence="14">
    <location>
        <begin position="298"/>
        <end position="542"/>
    </location>
</feature>
<dbReference type="CDD" id="cd03221">
    <property type="entry name" value="ABCF_EF-3"/>
    <property type="match status" value="2"/>
</dbReference>
<dbReference type="SMART" id="SM00382">
    <property type="entry name" value="AAA"/>
    <property type="match status" value="2"/>
</dbReference>
<dbReference type="GO" id="GO:0005654">
    <property type="term" value="C:nucleoplasm"/>
    <property type="evidence" value="ECO:0007669"/>
    <property type="project" value="UniProtKB-SubCell"/>
</dbReference>
<evidence type="ECO:0000256" key="10">
    <source>
        <dbReference type="ARBA" id="ARBA00023159"/>
    </source>
</evidence>
<name>A0A1C8C9L6_LAOST</name>
<dbReference type="AlphaFoldDB" id="A0A1C8C9L6"/>
<evidence type="ECO:0000256" key="13">
    <source>
        <dbReference type="SAM" id="MobiDB-lite"/>
    </source>
</evidence>
<dbReference type="Gene3D" id="3.40.50.300">
    <property type="entry name" value="P-loop containing nucleotide triphosphate hydrolases"/>
    <property type="match status" value="2"/>
</dbReference>
<evidence type="ECO:0000256" key="4">
    <source>
        <dbReference type="ARBA" id="ARBA00011054"/>
    </source>
</evidence>
<dbReference type="InterPro" id="IPR050611">
    <property type="entry name" value="ABCF"/>
</dbReference>
<dbReference type="InterPro" id="IPR003593">
    <property type="entry name" value="AAA+_ATPase"/>
</dbReference>
<accession>A0A1C8C9L6</accession>
<dbReference type="FunFam" id="3.40.50.300:FF:000471">
    <property type="entry name" value="ATP-binding cassette, sub-family F (GCN20), member 1"/>
    <property type="match status" value="1"/>
</dbReference>
<dbReference type="InterPro" id="IPR003439">
    <property type="entry name" value="ABC_transporter-like_ATP-bd"/>
</dbReference>
<dbReference type="PANTHER" id="PTHR19211:SF14">
    <property type="entry name" value="ATP-BINDING CASSETTE SUB-FAMILY F MEMBER 1"/>
    <property type="match status" value="1"/>
</dbReference>
<evidence type="ECO:0000313" key="15">
    <source>
        <dbReference type="EMBL" id="AIO05328.1"/>
    </source>
</evidence>
<organism evidence="15">
    <name type="scientific">Laodelphax striatellus</name>
    <name type="common">Small brown planthopper</name>
    <name type="synonym">Delphax striatella</name>
    <dbReference type="NCBI Taxonomy" id="195883"/>
    <lineage>
        <taxon>Eukaryota</taxon>
        <taxon>Metazoa</taxon>
        <taxon>Ecdysozoa</taxon>
        <taxon>Arthropoda</taxon>
        <taxon>Hexapoda</taxon>
        <taxon>Insecta</taxon>
        <taxon>Pterygota</taxon>
        <taxon>Neoptera</taxon>
        <taxon>Paraneoptera</taxon>
        <taxon>Hemiptera</taxon>
        <taxon>Auchenorrhyncha</taxon>
        <taxon>Fulgoroidea</taxon>
        <taxon>Delphacidae</taxon>
        <taxon>Criomorphinae</taxon>
        <taxon>Laodelphax</taxon>
    </lineage>
</organism>
<dbReference type="GO" id="GO:0005635">
    <property type="term" value="C:nuclear envelope"/>
    <property type="evidence" value="ECO:0007669"/>
    <property type="project" value="UniProtKB-SubCell"/>
</dbReference>
<evidence type="ECO:0000256" key="7">
    <source>
        <dbReference type="ARBA" id="ARBA00022737"/>
    </source>
</evidence>
<evidence type="ECO:0000256" key="6">
    <source>
        <dbReference type="ARBA" id="ARBA00022553"/>
    </source>
</evidence>